<name>A0A9P1BXU9_9DINO</name>
<dbReference type="InterPro" id="IPR019734">
    <property type="entry name" value="TPR_rpt"/>
</dbReference>
<dbReference type="SUPFAM" id="SSF48452">
    <property type="entry name" value="TPR-like"/>
    <property type="match status" value="1"/>
</dbReference>
<dbReference type="Proteomes" id="UP001152797">
    <property type="component" value="Unassembled WGS sequence"/>
</dbReference>
<accession>A0A9P1BXU9</accession>
<evidence type="ECO:0000313" key="4">
    <source>
        <dbReference type="Proteomes" id="UP001152797"/>
    </source>
</evidence>
<gene>
    <name evidence="2" type="ORF">C1SCF055_LOCUS9247</name>
</gene>
<dbReference type="EMBL" id="CAMXCT010000635">
    <property type="protein sequence ID" value="CAI3981464.1"/>
    <property type="molecule type" value="Genomic_DNA"/>
</dbReference>
<keyword evidence="1" id="KW-0802">TPR repeat</keyword>
<organism evidence="2">
    <name type="scientific">Cladocopium goreaui</name>
    <dbReference type="NCBI Taxonomy" id="2562237"/>
    <lineage>
        <taxon>Eukaryota</taxon>
        <taxon>Sar</taxon>
        <taxon>Alveolata</taxon>
        <taxon>Dinophyceae</taxon>
        <taxon>Suessiales</taxon>
        <taxon>Symbiodiniaceae</taxon>
        <taxon>Cladocopium</taxon>
    </lineage>
</organism>
<sequence length="1471" mass="165895">MPSGPNEPIWRMNGTETSRKDLDAKSELFAKIQIDPNPASLSSNDIKRCLKEYGVTEYTDALLSQLLEIEVFLPLVGTWEHRKFGRSYKIHLSKHGKLLWHGQHIDGEPLRGVLEPEGSWICSELYTPREEKVGSVRLRHGPDWNQLSLNFKTNSVTTWGADVCAMRASDELQICRPPFETTIADLSLHPQSKTQLPKGAPVQAASIAAAAELSSLRLLQLKECLKEYGVTEYGRFCNHKESLVELLLKVESAVPLVGRWQYGKPPNRKSYQIRRLTSGFLKWEGPHSRGGMLSGILEDDDGWFVAQLTTNQNETMGSIRLRHGPKWNEIISNFRSHMMSEWGSNIVAERVGEEEPLRRPNFEESESEEEDNILTDISELSAQEVKLCLKEYGVTKFNDVETREQLVAMLEKVEDSLPLLGTWQHGRHTKQYEIQQTEDGQLLWEGPHIFGGTLVGVLYEDADWLRAELFTCKEESEQVGSVKISHGPDWHEMTLKFMPSNSDQWGDDIVAKRSSKEQTPRRPKPLPAIRDLADLDCDEFMESQYWESLEVLSQALRVEHAALPPLERRAKSWARSVAFAQMTLGMRGIPMKGGAEQGNFVIWVLGATCEVEVSLAEQGYFKDMNWLDRAPTKVYIIGENLLEDFVEEGKAKVLKETVSASVTKEDAATYVVVYSRVFVRDHPSVDGKYVGDLFEGTEVHGREEGDWLRLDPASAELCVRIRQKNSGPTWVLIDGRQLGLGRLLEKKVVPEPESPTGAAQSAFPIIRTACYEDLPSLWKSDPPDLGVILMPNFTKTAPEDPQQGVIPNNIFEMLGGLPVVVSSRCRLQSLNSLADGVLLPQMRCPFSAGAGDPSLKYDDNGWIFCATANALAKAALVCPEPALPTGKVKIMFWGIVDLKYDHHKPLLERIRVLETGDGRISRFSGDGAPIQKHFEDHYQLQEQEAALQTYNFISKDKKLTHDLFDATGYAHIIPRQVCFPRVYYPGIASHISAELGLREEDEEELVVLKLCNRSRAAGVLIVPLKDLEKVLQEILEPPAKLQSWFEPQLERLKENSARDFGVVRDSFEEHVRHWWANESPSFVAERCCSSMPTMRDGRCYDGTMRVTFALRRRPGASETLTPEDIEVDWLGGYWKLPNADMSSSLLRERIISQAKTGTAPVQPYILMEVYGALSSALQQLFGAAEFTSERLREQYKSQPELAAYLIARRALSLRPEQRLQSLCDVERSIARFTVSPAKSCVESFVHRAHGVLIARGSGSERWKEARGHFQRAVDAHPSNSNALFQLGMCALELGPLEMAIELMNKSLLLDSDFRAPYVNLGVAYLRQAAHADDPHKAQDFYLRAMEISEACLMRHPASPQCNYHIGVACTQLAFYLQDGEGVDCKDARFIELRGRAAREFLEARGSVEAARRLSDWQEAQARGIAKKQQAPWLSVDDKMLQAVEVHMMQGQTLKPIKIPEFIGWRLFFWRV</sequence>
<proteinExistence type="predicted"/>
<reference evidence="2" key="1">
    <citation type="submission" date="2022-10" db="EMBL/GenBank/DDBJ databases">
        <authorList>
            <person name="Chen Y."/>
            <person name="Dougan E. K."/>
            <person name="Chan C."/>
            <person name="Rhodes N."/>
            <person name="Thang M."/>
        </authorList>
    </citation>
    <scope>NUCLEOTIDE SEQUENCE</scope>
</reference>
<evidence type="ECO:0000313" key="2">
    <source>
        <dbReference type="EMBL" id="CAI3981464.1"/>
    </source>
</evidence>
<dbReference type="PROSITE" id="PS50005">
    <property type="entry name" value="TPR"/>
    <property type="match status" value="1"/>
</dbReference>
<protein>
    <submittedName>
        <fullName evidence="2">Uncharacterized protein</fullName>
    </submittedName>
</protein>
<dbReference type="EMBL" id="CAMXCT030000635">
    <property type="protein sequence ID" value="CAL4768776.1"/>
    <property type="molecule type" value="Genomic_DNA"/>
</dbReference>
<keyword evidence="4" id="KW-1185">Reference proteome</keyword>
<feature type="repeat" description="TPR" evidence="1">
    <location>
        <begin position="1280"/>
        <end position="1313"/>
    </location>
</feature>
<dbReference type="InterPro" id="IPR011990">
    <property type="entry name" value="TPR-like_helical_dom_sf"/>
</dbReference>
<dbReference type="EMBL" id="CAMXCT020000635">
    <property type="protein sequence ID" value="CAL1134839.1"/>
    <property type="molecule type" value="Genomic_DNA"/>
</dbReference>
<dbReference type="Gene3D" id="1.25.40.10">
    <property type="entry name" value="Tetratricopeptide repeat domain"/>
    <property type="match status" value="1"/>
</dbReference>
<comment type="caution">
    <text evidence="2">The sequence shown here is derived from an EMBL/GenBank/DDBJ whole genome shotgun (WGS) entry which is preliminary data.</text>
</comment>
<evidence type="ECO:0000256" key="1">
    <source>
        <dbReference type="PROSITE-ProRule" id="PRU00339"/>
    </source>
</evidence>
<reference evidence="3" key="2">
    <citation type="submission" date="2024-04" db="EMBL/GenBank/DDBJ databases">
        <authorList>
            <person name="Chen Y."/>
            <person name="Shah S."/>
            <person name="Dougan E. K."/>
            <person name="Thang M."/>
            <person name="Chan C."/>
        </authorList>
    </citation>
    <scope>NUCLEOTIDE SEQUENCE [LARGE SCALE GENOMIC DNA]</scope>
</reference>
<evidence type="ECO:0000313" key="3">
    <source>
        <dbReference type="EMBL" id="CAL1134839.1"/>
    </source>
</evidence>
<dbReference type="OrthoDB" id="415997at2759"/>